<dbReference type="AlphaFoldDB" id="A0A9W7BT14"/>
<gene>
    <name evidence="1" type="ORF">TrVE_jg11896</name>
</gene>
<proteinExistence type="predicted"/>
<keyword evidence="2" id="KW-1185">Reference proteome</keyword>
<protein>
    <submittedName>
        <fullName evidence="1">Uncharacterized protein</fullName>
    </submittedName>
</protein>
<comment type="caution">
    <text evidence="1">The sequence shown here is derived from an EMBL/GenBank/DDBJ whole genome shotgun (WGS) entry which is preliminary data.</text>
</comment>
<name>A0A9W7BT14_9STRA</name>
<dbReference type="Proteomes" id="UP001165160">
    <property type="component" value="Unassembled WGS sequence"/>
</dbReference>
<organism evidence="1 2">
    <name type="scientific">Triparma verrucosa</name>
    <dbReference type="NCBI Taxonomy" id="1606542"/>
    <lineage>
        <taxon>Eukaryota</taxon>
        <taxon>Sar</taxon>
        <taxon>Stramenopiles</taxon>
        <taxon>Ochrophyta</taxon>
        <taxon>Bolidophyceae</taxon>
        <taxon>Parmales</taxon>
        <taxon>Triparmaceae</taxon>
        <taxon>Triparma</taxon>
    </lineage>
</organism>
<sequence length="493" mass="54840">MLLDDESSDSAAAPPKYPPIEECVRLISNDDRFNTAKEVINKAVLTAVEMSMSGPKRGSMSGVNNNNVNNNNVKVGANSSNSKTFSLFDQLDATVGSFAYIPPTKILECYDTSDLNNSINPFMNSQTLSLLEKIEPEDLNLSEHWPRISSILSHGLSCPTLPYPLRNIFKDLHVKFSKSLSPNQRIDILLNMLNEVTSHLEKRKYVLGNGDDRVTLGDSGSESFDWITNVVEVVHGMLRSDLVEYFSVAWDHQVNKLVLTLFSAIRSGGNLGEGIGFFELLACIDPRGKWYEVFSCRMNYVQLAHFVSRSRALEFWKVVMEKRGEWGGGMGAGVDRDTGEDMDMDMDMDMGVGVDIDTDVDVVETVLGGASAGSGFGAKHFKKARLALAICMVRRTQLIARTFFDHSLPESDSTIPCTAPPPVVVPVAVPITDFKRLIYFAKEGQAEDGEEISLKELSDAERVGLAQEKDENAIKRFEEWMGKFKIRFNEVEY</sequence>
<reference evidence="2" key="1">
    <citation type="journal article" date="2023" name="Commun. Biol.">
        <title>Genome analysis of Parmales, the sister group of diatoms, reveals the evolutionary specialization of diatoms from phago-mixotrophs to photoautotrophs.</title>
        <authorList>
            <person name="Ban H."/>
            <person name="Sato S."/>
            <person name="Yoshikawa S."/>
            <person name="Yamada K."/>
            <person name="Nakamura Y."/>
            <person name="Ichinomiya M."/>
            <person name="Sato N."/>
            <person name="Blanc-Mathieu R."/>
            <person name="Endo H."/>
            <person name="Kuwata A."/>
            <person name="Ogata H."/>
        </authorList>
    </citation>
    <scope>NUCLEOTIDE SEQUENCE [LARGE SCALE GENOMIC DNA]</scope>
    <source>
        <strain evidence="2">NIES 3699</strain>
    </source>
</reference>
<accession>A0A9W7BT14</accession>
<evidence type="ECO:0000313" key="1">
    <source>
        <dbReference type="EMBL" id="GMH95946.1"/>
    </source>
</evidence>
<evidence type="ECO:0000313" key="2">
    <source>
        <dbReference type="Proteomes" id="UP001165160"/>
    </source>
</evidence>
<dbReference type="EMBL" id="BRXX01000176">
    <property type="protein sequence ID" value="GMH95946.1"/>
    <property type="molecule type" value="Genomic_DNA"/>
</dbReference>